<evidence type="ECO:0000256" key="9">
    <source>
        <dbReference type="SAM" id="MobiDB-lite"/>
    </source>
</evidence>
<keyword evidence="12" id="KW-1185">Reference proteome</keyword>
<gene>
    <name evidence="11" type="ORF">GKQ77_31655</name>
</gene>
<dbReference type="Proteomes" id="UP001197114">
    <property type="component" value="Unassembled WGS sequence"/>
</dbReference>
<keyword evidence="7" id="KW-0067">ATP-binding</keyword>
<dbReference type="Gene3D" id="3.30.565.10">
    <property type="entry name" value="Histidine kinase-like ATPase, C-terminal domain"/>
    <property type="match status" value="1"/>
</dbReference>
<proteinExistence type="predicted"/>
<keyword evidence="5" id="KW-0547">Nucleotide-binding</keyword>
<feature type="region of interest" description="Disordered" evidence="9">
    <location>
        <begin position="1"/>
        <end position="28"/>
    </location>
</feature>
<evidence type="ECO:0000256" key="8">
    <source>
        <dbReference type="ARBA" id="ARBA00023012"/>
    </source>
</evidence>
<keyword evidence="3" id="KW-0597">Phosphoprotein</keyword>
<reference evidence="11 12" key="1">
    <citation type="submission" date="2019-11" db="EMBL/GenBank/DDBJ databases">
        <authorList>
            <person name="Ay H."/>
        </authorList>
    </citation>
    <scope>NUCLEOTIDE SEQUENCE [LARGE SCALE GENOMIC DNA]</scope>
    <source>
        <strain evidence="11 12">BG9H</strain>
    </source>
</reference>
<dbReference type="EMBL" id="WMBF01000725">
    <property type="protein sequence ID" value="MBW5426063.1"/>
    <property type="molecule type" value="Genomic_DNA"/>
</dbReference>
<evidence type="ECO:0000256" key="6">
    <source>
        <dbReference type="ARBA" id="ARBA00022777"/>
    </source>
</evidence>
<accession>A0ABS6YX73</accession>
<comment type="caution">
    <text evidence="11">The sequence shown here is derived from an EMBL/GenBank/DDBJ whole genome shotgun (WGS) entry which is preliminary data.</text>
</comment>
<dbReference type="CDD" id="cd16917">
    <property type="entry name" value="HATPase_UhpB-NarQ-NarX-like"/>
    <property type="match status" value="1"/>
</dbReference>
<evidence type="ECO:0000313" key="12">
    <source>
        <dbReference type="Proteomes" id="UP001197114"/>
    </source>
</evidence>
<dbReference type="SUPFAM" id="SSF55874">
    <property type="entry name" value="ATPase domain of HSP90 chaperone/DNA topoisomerase II/histidine kinase"/>
    <property type="match status" value="1"/>
</dbReference>
<dbReference type="SMART" id="SM00387">
    <property type="entry name" value="HATPase_c"/>
    <property type="match status" value="1"/>
</dbReference>
<dbReference type="PANTHER" id="PTHR24421:SF10">
    <property type="entry name" value="NITRATE_NITRITE SENSOR PROTEIN NARQ"/>
    <property type="match status" value="1"/>
</dbReference>
<dbReference type="InterPro" id="IPR005467">
    <property type="entry name" value="His_kinase_dom"/>
</dbReference>
<dbReference type="EC" id="2.7.13.3" evidence="2"/>
<dbReference type="InterPro" id="IPR003594">
    <property type="entry name" value="HATPase_dom"/>
</dbReference>
<dbReference type="InterPro" id="IPR011712">
    <property type="entry name" value="Sig_transdc_His_kin_sub3_dim/P"/>
</dbReference>
<evidence type="ECO:0000256" key="3">
    <source>
        <dbReference type="ARBA" id="ARBA00022553"/>
    </source>
</evidence>
<dbReference type="PANTHER" id="PTHR24421">
    <property type="entry name" value="NITRATE/NITRITE SENSOR PROTEIN NARX-RELATED"/>
    <property type="match status" value="1"/>
</dbReference>
<comment type="catalytic activity">
    <reaction evidence="1">
        <text>ATP + protein L-histidine = ADP + protein N-phospho-L-histidine.</text>
        <dbReference type="EC" id="2.7.13.3"/>
    </reaction>
</comment>
<dbReference type="InterPro" id="IPR036890">
    <property type="entry name" value="HATPase_C_sf"/>
</dbReference>
<evidence type="ECO:0000256" key="4">
    <source>
        <dbReference type="ARBA" id="ARBA00022679"/>
    </source>
</evidence>
<feature type="domain" description="Histidine kinase" evidence="10">
    <location>
        <begin position="307"/>
        <end position="397"/>
    </location>
</feature>
<keyword evidence="4" id="KW-0808">Transferase</keyword>
<dbReference type="Pfam" id="PF07730">
    <property type="entry name" value="HisKA_3"/>
    <property type="match status" value="1"/>
</dbReference>
<name>A0ABS6YX73_9ACTN</name>
<organism evidence="11 12">
    <name type="scientific">Streptomyces anatolicus</name>
    <dbReference type="NCBI Taxonomy" id="2675858"/>
    <lineage>
        <taxon>Bacteria</taxon>
        <taxon>Bacillati</taxon>
        <taxon>Actinomycetota</taxon>
        <taxon>Actinomycetes</taxon>
        <taxon>Kitasatosporales</taxon>
        <taxon>Streptomycetaceae</taxon>
        <taxon>Streptomyces</taxon>
    </lineage>
</organism>
<keyword evidence="6 11" id="KW-0418">Kinase</keyword>
<dbReference type="RefSeq" id="WP_219692593.1">
    <property type="nucleotide sequence ID" value="NZ_WMBF01000725.1"/>
</dbReference>
<dbReference type="InterPro" id="IPR050482">
    <property type="entry name" value="Sensor_HK_TwoCompSys"/>
</dbReference>
<evidence type="ECO:0000313" key="11">
    <source>
        <dbReference type="EMBL" id="MBW5426063.1"/>
    </source>
</evidence>
<sequence>MPRSRDSEPGGVADSEADGGTDSDRQGRNDALVAGGACALNLLSYVFSDGPDGPDGQQDVSAAGFLLVALAALPLLARRSHPVAALAAVLALDATAALTIPLPSHFGAVLVVALYSVARACPGRVTAVAATATVALTVLSQSDGRVPSLRDALASPLTALIVVGTALAINRWQQEVAANRELVAERAVADERRRIARELHDIVAHHITTMQLMAGGARANLARPEIARDALVTLESSGRLALREMRQLLDVLRADDEPEAAPSLPQPGADDLDRLVAESRLAGLPTEFTVSGPRRALPPTVGLTVFRIAQEALTNARKYAGRARASVQLTYHQERVTIEVRDNGGGASPQEGASAVGPGGYGLIGMRERVSLHGGTLTVGPRADGGFAVVAELPLPMDDADGTDGAAGAATQNEGTPR</sequence>
<dbReference type="GO" id="GO:0016301">
    <property type="term" value="F:kinase activity"/>
    <property type="evidence" value="ECO:0007669"/>
    <property type="project" value="UniProtKB-KW"/>
</dbReference>
<dbReference type="PROSITE" id="PS50109">
    <property type="entry name" value="HIS_KIN"/>
    <property type="match status" value="1"/>
</dbReference>
<dbReference type="Pfam" id="PF02518">
    <property type="entry name" value="HATPase_c"/>
    <property type="match status" value="1"/>
</dbReference>
<keyword evidence="8" id="KW-0902">Two-component regulatory system</keyword>
<evidence type="ECO:0000256" key="7">
    <source>
        <dbReference type="ARBA" id="ARBA00022840"/>
    </source>
</evidence>
<evidence type="ECO:0000259" key="10">
    <source>
        <dbReference type="PROSITE" id="PS50109"/>
    </source>
</evidence>
<evidence type="ECO:0000256" key="2">
    <source>
        <dbReference type="ARBA" id="ARBA00012438"/>
    </source>
</evidence>
<evidence type="ECO:0000256" key="5">
    <source>
        <dbReference type="ARBA" id="ARBA00022741"/>
    </source>
</evidence>
<protein>
    <recommendedName>
        <fullName evidence="2">histidine kinase</fullName>
        <ecNumber evidence="2">2.7.13.3</ecNumber>
    </recommendedName>
</protein>
<feature type="region of interest" description="Disordered" evidence="9">
    <location>
        <begin position="396"/>
        <end position="418"/>
    </location>
</feature>
<dbReference type="Gene3D" id="1.20.5.1930">
    <property type="match status" value="1"/>
</dbReference>
<evidence type="ECO:0000256" key="1">
    <source>
        <dbReference type="ARBA" id="ARBA00000085"/>
    </source>
</evidence>